<dbReference type="RefSeq" id="WP_144262720.1">
    <property type="nucleotide sequence ID" value="NZ_QMDX01000009.1"/>
</dbReference>
<name>A0A554MY26_9EURY</name>
<evidence type="ECO:0000313" key="3">
    <source>
        <dbReference type="EMBL" id="TSD10035.1"/>
    </source>
</evidence>
<dbReference type="Gene3D" id="3.90.850.10">
    <property type="entry name" value="Fumarylacetoacetase-like, C-terminal domain"/>
    <property type="match status" value="1"/>
</dbReference>
<accession>A0A554MY26</accession>
<dbReference type="Pfam" id="PF01557">
    <property type="entry name" value="FAA_hydrolase"/>
    <property type="match status" value="1"/>
</dbReference>
<dbReference type="InterPro" id="IPR011234">
    <property type="entry name" value="Fumarylacetoacetase-like_C"/>
</dbReference>
<dbReference type="InParanoid" id="A0A554MY26"/>
<dbReference type="GO" id="GO:0005737">
    <property type="term" value="C:cytoplasm"/>
    <property type="evidence" value="ECO:0007669"/>
    <property type="project" value="TreeGrafter"/>
</dbReference>
<reference evidence="3 4" key="1">
    <citation type="submission" date="2018-06" db="EMBL/GenBank/DDBJ databases">
        <title>Natronomonas sp. F16-60 a new haloarchaeon isolated from a solar saltern of Isla Cristina, Huelva, Spain.</title>
        <authorList>
            <person name="Duran-Viseras A."/>
            <person name="Sanchez-Porro C."/>
            <person name="Ventosa A."/>
        </authorList>
    </citation>
    <scope>NUCLEOTIDE SEQUENCE [LARGE SCALE GENOMIC DNA]</scope>
    <source>
        <strain evidence="3 4">F16-60</strain>
    </source>
</reference>
<dbReference type="OrthoDB" id="257434at2157"/>
<protein>
    <submittedName>
        <fullName evidence="3">2-oxopent-4-enoate hydratase</fullName>
    </submittedName>
</protein>
<keyword evidence="4" id="KW-1185">Reference proteome</keyword>
<dbReference type="InterPro" id="IPR050772">
    <property type="entry name" value="Hydratase-Decarb/MhpD_sf"/>
</dbReference>
<evidence type="ECO:0000259" key="2">
    <source>
        <dbReference type="Pfam" id="PF01557"/>
    </source>
</evidence>
<dbReference type="PANTHER" id="PTHR30143">
    <property type="entry name" value="ACID HYDRATASE"/>
    <property type="match status" value="1"/>
</dbReference>
<organism evidence="3 4">
    <name type="scientific">Haloglomus irregulare</name>
    <dbReference type="NCBI Taxonomy" id="2234134"/>
    <lineage>
        <taxon>Archaea</taxon>
        <taxon>Methanobacteriati</taxon>
        <taxon>Methanobacteriota</taxon>
        <taxon>Stenosarchaea group</taxon>
        <taxon>Halobacteria</taxon>
        <taxon>Halobacteriales</taxon>
        <taxon>Natronomonadaceae</taxon>
        <taxon>Haloglomus</taxon>
    </lineage>
</organism>
<gene>
    <name evidence="3" type="ORF">DP107_13695</name>
</gene>
<evidence type="ECO:0000313" key="4">
    <source>
        <dbReference type="Proteomes" id="UP000319894"/>
    </source>
</evidence>
<dbReference type="InterPro" id="IPR036663">
    <property type="entry name" value="Fumarylacetoacetase_C_sf"/>
</dbReference>
<dbReference type="GO" id="GO:0008684">
    <property type="term" value="F:2-oxopent-4-enoate hydratase activity"/>
    <property type="evidence" value="ECO:0007669"/>
    <property type="project" value="TreeGrafter"/>
</dbReference>
<dbReference type="AlphaFoldDB" id="A0A554MY26"/>
<sequence>MTDTDALGDRLFEAYATADPVAPLSASHDLSMGDSYAVQAATLARRREAGAEPVGYKLGFTNGTIQAQYGVAEPAHGRLLDDALLDADVVASDELIEPRVEPELAFVMDEPLSGEPAVHEVLAATRAVVPVIEVVDRRMDGGLTATDAVADNALAARLRPGPTAADPTATDWGSAAVQLRVDGSLRATGTGADVLGHPAEAVAWLAGRLAERDDHVPAGALVSTGSLTEAVPVGPGDAVTAAFGSLGSVSLRVA</sequence>
<evidence type="ECO:0000256" key="1">
    <source>
        <dbReference type="ARBA" id="ARBA00023239"/>
    </source>
</evidence>
<proteinExistence type="predicted"/>
<dbReference type="Proteomes" id="UP000319894">
    <property type="component" value="Unassembled WGS sequence"/>
</dbReference>
<keyword evidence="1" id="KW-0456">Lyase</keyword>
<comment type="caution">
    <text evidence="3">The sequence shown here is derived from an EMBL/GenBank/DDBJ whole genome shotgun (WGS) entry which is preliminary data.</text>
</comment>
<feature type="domain" description="Fumarylacetoacetase-like C-terminal" evidence="2">
    <location>
        <begin position="89"/>
        <end position="253"/>
    </location>
</feature>
<dbReference type="PANTHER" id="PTHR30143:SF0">
    <property type="entry name" value="2-KETO-4-PENTENOATE HYDRATASE"/>
    <property type="match status" value="1"/>
</dbReference>
<dbReference type="EMBL" id="QMDX01000009">
    <property type="protein sequence ID" value="TSD10035.1"/>
    <property type="molecule type" value="Genomic_DNA"/>
</dbReference>
<dbReference type="SUPFAM" id="SSF56529">
    <property type="entry name" value="FAH"/>
    <property type="match status" value="1"/>
</dbReference>